<reference evidence="8 9" key="1">
    <citation type="journal article" date="2007" name="Appl. Environ. Microbiol.">
        <title>Rhizobial factors required for stem nodule maturation and maintenance in Sesbania rostrata-Azorhizobium caulinodans ORS571 symbiosis.</title>
        <authorList>
            <person name="Suzuki S."/>
            <person name="Aono T."/>
            <person name="Lee KB."/>
            <person name="Suzuki T."/>
            <person name="Liu CT."/>
            <person name="Miwa H."/>
            <person name="Wakao S."/>
            <person name="Iki T."/>
            <person name="Oyaizu H."/>
        </authorList>
    </citation>
    <scope>NUCLEOTIDE SEQUENCE [LARGE SCALE GENOMIC DNA]</scope>
    <source>
        <strain evidence="9">ATCC 43989 / DSM 5975 / JCM 20966 / LMG 6465 / NBRC 14845 / NCIMB 13405 / ORS 571</strain>
    </source>
</reference>
<keyword evidence="3 6" id="KW-0479">Metal-binding</keyword>
<evidence type="ECO:0000256" key="3">
    <source>
        <dbReference type="ARBA" id="ARBA00022723"/>
    </source>
</evidence>
<dbReference type="Pfam" id="PF00034">
    <property type="entry name" value="Cytochrom_C"/>
    <property type="match status" value="1"/>
</dbReference>
<feature type="domain" description="Cytochrome c" evidence="7">
    <location>
        <begin position="40"/>
        <end position="140"/>
    </location>
</feature>
<dbReference type="GO" id="GO:0009055">
    <property type="term" value="F:electron transfer activity"/>
    <property type="evidence" value="ECO:0007669"/>
    <property type="project" value="InterPro"/>
</dbReference>
<keyword evidence="4" id="KW-0249">Electron transport</keyword>
<evidence type="ECO:0000256" key="5">
    <source>
        <dbReference type="ARBA" id="ARBA00023004"/>
    </source>
</evidence>
<dbReference type="Gene3D" id="1.10.760.10">
    <property type="entry name" value="Cytochrome c-like domain"/>
    <property type="match status" value="1"/>
</dbReference>
<evidence type="ECO:0000256" key="1">
    <source>
        <dbReference type="ARBA" id="ARBA00022448"/>
    </source>
</evidence>
<dbReference type="KEGG" id="azc:AZC_0960"/>
<keyword evidence="9" id="KW-1185">Reference proteome</keyword>
<gene>
    <name evidence="8" type="ordered locus">AZC_0960</name>
</gene>
<dbReference type="InterPro" id="IPR002327">
    <property type="entry name" value="Cyt_c_1A/1B"/>
</dbReference>
<dbReference type="GO" id="GO:0020037">
    <property type="term" value="F:heme binding"/>
    <property type="evidence" value="ECO:0007669"/>
    <property type="project" value="InterPro"/>
</dbReference>
<dbReference type="PROSITE" id="PS51007">
    <property type="entry name" value="CYTC"/>
    <property type="match status" value="1"/>
</dbReference>
<name>A8HUL3_AZOC5</name>
<dbReference type="InterPro" id="IPR009056">
    <property type="entry name" value="Cyt_c-like_dom"/>
</dbReference>
<evidence type="ECO:0000313" key="8">
    <source>
        <dbReference type="EMBL" id="BAF86958.1"/>
    </source>
</evidence>
<protein>
    <submittedName>
        <fullName evidence="8">Cytochrome c</fullName>
    </submittedName>
</protein>
<evidence type="ECO:0000313" key="9">
    <source>
        <dbReference type="Proteomes" id="UP000000270"/>
    </source>
</evidence>
<reference evidence="9" key="2">
    <citation type="submission" date="2007-04" db="EMBL/GenBank/DDBJ databases">
        <title>Complete genome sequence of the nitrogen-fixing bacterium Azorhizobium caulinodans ORS571.</title>
        <authorList>
            <person name="Lee K.B."/>
            <person name="Backer P.D."/>
            <person name="Aono T."/>
            <person name="Liu C.T."/>
            <person name="Suzuki S."/>
            <person name="Suzuki T."/>
            <person name="Kaneko T."/>
            <person name="Yamada M."/>
            <person name="Tabata S."/>
            <person name="Kupfer D.M."/>
            <person name="Najar F.Z."/>
            <person name="Wiley G.B."/>
            <person name="Roe B."/>
            <person name="Binnewies T."/>
            <person name="Ussery D."/>
            <person name="Vereecke D."/>
            <person name="Gevers D."/>
            <person name="Holsters M."/>
            <person name="Oyaizu H."/>
        </authorList>
    </citation>
    <scope>NUCLEOTIDE SEQUENCE [LARGE SCALE GENOMIC DNA]</scope>
    <source>
        <strain evidence="9">ATCC 43989 / DSM 5975 / JCM 20966 / LMG 6465 / NBRC 14845 / NCIMB 13405 / ORS 571</strain>
    </source>
</reference>
<dbReference type="Proteomes" id="UP000000270">
    <property type="component" value="Chromosome"/>
</dbReference>
<dbReference type="AlphaFoldDB" id="A8HUL3"/>
<dbReference type="eggNOG" id="COG3474">
    <property type="taxonomic scope" value="Bacteria"/>
</dbReference>
<dbReference type="InterPro" id="IPR036909">
    <property type="entry name" value="Cyt_c-like_dom_sf"/>
</dbReference>
<sequence length="140" mass="15057">MRDGKRRSGWREWHAGAVVAVVMAGLGAPAALAQMALPTQAPLTGAELFKRQCGTCHTTNAADQPRQGPTLAGVFGRKAGSVEGFRYSPGFAKADFSWDEAHLDAWLTNPQAVIPGAIMPYRQPKPDLRAALIGYLKELK</sequence>
<proteinExistence type="predicted"/>
<dbReference type="STRING" id="438753.AZC_0960"/>
<dbReference type="PRINTS" id="PR00604">
    <property type="entry name" value="CYTCHRMECIAB"/>
</dbReference>
<organism evidence="8 9">
    <name type="scientific">Azorhizobium caulinodans (strain ATCC 43989 / DSM 5975 / JCM 20966 / LMG 6465 / NBRC 14845 / NCIMB 13405 / ORS 571)</name>
    <dbReference type="NCBI Taxonomy" id="438753"/>
    <lineage>
        <taxon>Bacteria</taxon>
        <taxon>Pseudomonadati</taxon>
        <taxon>Pseudomonadota</taxon>
        <taxon>Alphaproteobacteria</taxon>
        <taxon>Hyphomicrobiales</taxon>
        <taxon>Xanthobacteraceae</taxon>
        <taxon>Azorhizobium</taxon>
    </lineage>
</organism>
<keyword evidence="2 6" id="KW-0349">Heme</keyword>
<reference evidence="8 9" key="3">
    <citation type="journal article" date="2008" name="BMC Genomics">
        <title>The genome of the versatile nitrogen fixer Azorhizobium caulinodans ORS571.</title>
        <authorList>
            <person name="Lee KB."/>
            <person name="Backer P.D."/>
            <person name="Aono T."/>
            <person name="Liu CT."/>
            <person name="Suzuki S."/>
            <person name="Suzuki T."/>
            <person name="Kaneko T."/>
            <person name="Yamada M."/>
            <person name="Tabata S."/>
            <person name="Kupfer D.M."/>
            <person name="Najar F.Z."/>
            <person name="Wiley G.B."/>
            <person name="Roe B."/>
            <person name="Binnewies T.T."/>
            <person name="Ussery D.W."/>
            <person name="D'Haeze W."/>
            <person name="Herder J.D."/>
            <person name="Gevers D."/>
            <person name="Vereecke D."/>
            <person name="Holsters M."/>
            <person name="Oyaizu H."/>
        </authorList>
    </citation>
    <scope>NUCLEOTIDE SEQUENCE [LARGE SCALE GENOMIC DNA]</scope>
    <source>
        <strain evidence="9">ATCC 43989 / DSM 5975 / JCM 20966 / LMG 6465 / NBRC 14845 / NCIMB 13405 / ORS 571</strain>
    </source>
</reference>
<dbReference type="EMBL" id="AP009384">
    <property type="protein sequence ID" value="BAF86958.1"/>
    <property type="molecule type" value="Genomic_DNA"/>
</dbReference>
<reference evidence="8 9" key="4">
    <citation type="journal article" date="2009" name="Appl. Environ. Microbiol.">
        <title>Comparative genome-wide transcriptional profiling of Azorhizobium caulinodans ORS571 grown under free-living and symbiotic conditions.</title>
        <authorList>
            <person name="Tsukada S."/>
            <person name="Aono T."/>
            <person name="Akiba N."/>
            <person name="Lee KB."/>
            <person name="Liu CT."/>
            <person name="Toyazaki H."/>
            <person name="Oyaizu H."/>
        </authorList>
    </citation>
    <scope>NUCLEOTIDE SEQUENCE [LARGE SCALE GENOMIC DNA]</scope>
    <source>
        <strain evidence="9">ATCC 43989 / DSM 5975 / JCM 20966 / LMG 6465 / NBRC 14845 / NCIMB 13405 / ORS 571</strain>
    </source>
</reference>
<evidence type="ECO:0000256" key="6">
    <source>
        <dbReference type="PROSITE-ProRule" id="PRU00433"/>
    </source>
</evidence>
<reference evidence="8 9" key="5">
    <citation type="journal article" date="2010" name="Appl. Environ. Microbiol.">
        <title>phrR-like gene praR of Azorhizobium caulinodans ORS571 is essential for symbiosis with Sesbania rostrata and is involved in expression of reb genes.</title>
        <authorList>
            <person name="Akiba N."/>
            <person name="Aono T."/>
            <person name="Toyazaki H."/>
            <person name="Sato S."/>
            <person name="Oyaizu H."/>
        </authorList>
    </citation>
    <scope>NUCLEOTIDE SEQUENCE [LARGE SCALE GENOMIC DNA]</scope>
    <source>
        <strain evidence="9">ATCC 43989 / DSM 5975 / JCM 20966 / LMG 6465 / NBRC 14845 / NCIMB 13405 / ORS 571</strain>
    </source>
</reference>
<keyword evidence="5 6" id="KW-0408">Iron</keyword>
<reference evidence="8 9" key="6">
    <citation type="journal article" date="2011" name="Appl. Environ. Microbiol.">
        <title>Involvement of the azorhizobial chromosome partition gene (parA) in the onset of bacteroid differentiation during Sesbania rostrata stem nodule development.</title>
        <authorList>
            <person name="Liu CT."/>
            <person name="Lee KB."/>
            <person name="Wang YS."/>
            <person name="Peng MH."/>
            <person name="Lee KT."/>
            <person name="Suzuki S."/>
            <person name="Suzuki T."/>
            <person name="Oyaizu H."/>
        </authorList>
    </citation>
    <scope>NUCLEOTIDE SEQUENCE [LARGE SCALE GENOMIC DNA]</scope>
    <source>
        <strain evidence="9">ATCC 43989 / DSM 5975 / JCM 20966 / LMG 6465 / NBRC 14845 / NCIMB 13405 / ORS 571</strain>
    </source>
</reference>
<dbReference type="SUPFAM" id="SSF46626">
    <property type="entry name" value="Cytochrome c"/>
    <property type="match status" value="1"/>
</dbReference>
<evidence type="ECO:0000259" key="7">
    <source>
        <dbReference type="PROSITE" id="PS51007"/>
    </source>
</evidence>
<accession>A8HUL3</accession>
<dbReference type="GO" id="GO:0046872">
    <property type="term" value="F:metal ion binding"/>
    <property type="evidence" value="ECO:0007669"/>
    <property type="project" value="UniProtKB-KW"/>
</dbReference>
<evidence type="ECO:0000256" key="2">
    <source>
        <dbReference type="ARBA" id="ARBA00022617"/>
    </source>
</evidence>
<keyword evidence="1" id="KW-0813">Transport</keyword>
<dbReference type="HOGENOM" id="CLU_060944_2_0_5"/>
<dbReference type="PANTHER" id="PTHR11961">
    <property type="entry name" value="CYTOCHROME C"/>
    <property type="match status" value="1"/>
</dbReference>
<evidence type="ECO:0000256" key="4">
    <source>
        <dbReference type="ARBA" id="ARBA00022982"/>
    </source>
</evidence>